<dbReference type="Proteomes" id="UP000234462">
    <property type="component" value="Unassembled WGS sequence"/>
</dbReference>
<accession>A0A2H1L8U9</accession>
<dbReference type="SMART" id="SM00827">
    <property type="entry name" value="PKS_AT"/>
    <property type="match status" value="1"/>
</dbReference>
<evidence type="ECO:0000256" key="2">
    <source>
        <dbReference type="ARBA" id="ARBA00022679"/>
    </source>
</evidence>
<comment type="catalytic activity">
    <reaction evidence="4">
        <text>holo-[ACP] + malonyl-CoA = malonyl-[ACP] + CoA</text>
        <dbReference type="Rhea" id="RHEA:41792"/>
        <dbReference type="Rhea" id="RHEA-COMP:9623"/>
        <dbReference type="Rhea" id="RHEA-COMP:9685"/>
        <dbReference type="ChEBI" id="CHEBI:57287"/>
        <dbReference type="ChEBI" id="CHEBI:57384"/>
        <dbReference type="ChEBI" id="CHEBI:64479"/>
        <dbReference type="ChEBI" id="CHEBI:78449"/>
        <dbReference type="EC" id="2.3.1.39"/>
    </reaction>
</comment>
<name>A0A2H1L8U9_9MICO</name>
<proteinExistence type="predicted"/>
<dbReference type="GO" id="GO:0006633">
    <property type="term" value="P:fatty acid biosynthetic process"/>
    <property type="evidence" value="ECO:0007669"/>
    <property type="project" value="TreeGrafter"/>
</dbReference>
<dbReference type="Gene3D" id="3.30.70.250">
    <property type="entry name" value="Malonyl-CoA ACP transacylase, ACP-binding"/>
    <property type="match status" value="1"/>
</dbReference>
<dbReference type="PANTHER" id="PTHR42681">
    <property type="entry name" value="MALONYL-COA-ACYL CARRIER PROTEIN TRANSACYLASE, MITOCHONDRIAL"/>
    <property type="match status" value="1"/>
</dbReference>
<dbReference type="RefSeq" id="WP_101590113.1">
    <property type="nucleotide sequence ID" value="NZ_FXZM01000021.1"/>
</dbReference>
<dbReference type="GO" id="GO:0005829">
    <property type="term" value="C:cytosol"/>
    <property type="evidence" value="ECO:0007669"/>
    <property type="project" value="TreeGrafter"/>
</dbReference>
<dbReference type="PANTHER" id="PTHR42681:SF1">
    <property type="entry name" value="MALONYL-COA-ACYL CARRIER PROTEIN TRANSACYLASE, MITOCHONDRIAL"/>
    <property type="match status" value="1"/>
</dbReference>
<gene>
    <name evidence="6" type="ORF">BJEO58_02825</name>
</gene>
<dbReference type="Pfam" id="PF00698">
    <property type="entry name" value="Acyl_transf_1"/>
    <property type="match status" value="1"/>
</dbReference>
<keyword evidence="3 6" id="KW-0012">Acyltransferase</keyword>
<dbReference type="InterPro" id="IPR014043">
    <property type="entry name" value="Acyl_transferase_dom"/>
</dbReference>
<feature type="domain" description="Malonyl-CoA:ACP transacylase (MAT)" evidence="5">
    <location>
        <begin position="5"/>
        <end position="292"/>
    </location>
</feature>
<evidence type="ECO:0000256" key="4">
    <source>
        <dbReference type="ARBA" id="ARBA00048462"/>
    </source>
</evidence>
<keyword evidence="7" id="KW-1185">Reference proteome</keyword>
<dbReference type="Gene3D" id="3.40.366.10">
    <property type="entry name" value="Malonyl-Coenzyme A Acyl Carrier Protein, domain 2"/>
    <property type="match status" value="1"/>
</dbReference>
<dbReference type="InterPro" id="IPR016036">
    <property type="entry name" value="Malonyl_transacylase_ACP-bd"/>
</dbReference>
<dbReference type="InterPro" id="IPR016035">
    <property type="entry name" value="Acyl_Trfase/lysoPLipase"/>
</dbReference>
<evidence type="ECO:0000256" key="3">
    <source>
        <dbReference type="ARBA" id="ARBA00023315"/>
    </source>
</evidence>
<dbReference type="GO" id="GO:0004314">
    <property type="term" value="F:[acyl-carrier-protein] S-malonyltransferase activity"/>
    <property type="evidence" value="ECO:0007669"/>
    <property type="project" value="UniProtKB-EC"/>
</dbReference>
<evidence type="ECO:0000256" key="1">
    <source>
        <dbReference type="ARBA" id="ARBA00013258"/>
    </source>
</evidence>
<dbReference type="EC" id="2.3.1.39" evidence="1"/>
<protein>
    <recommendedName>
        <fullName evidence="1">[acyl-carrier-protein] S-malonyltransferase</fullName>
        <ecNumber evidence="1">2.3.1.39</ecNumber>
    </recommendedName>
</protein>
<dbReference type="SUPFAM" id="SSF55048">
    <property type="entry name" value="Probable ACP-binding domain of malonyl-CoA ACP transacylase"/>
    <property type="match status" value="1"/>
</dbReference>
<dbReference type="InterPro" id="IPR050858">
    <property type="entry name" value="Mal-CoA-ACP_Trans/PKS_FabD"/>
</dbReference>
<organism evidence="6 7">
    <name type="scientific">Brevibacterium jeotgali</name>
    <dbReference type="NCBI Taxonomy" id="1262550"/>
    <lineage>
        <taxon>Bacteria</taxon>
        <taxon>Bacillati</taxon>
        <taxon>Actinomycetota</taxon>
        <taxon>Actinomycetes</taxon>
        <taxon>Micrococcales</taxon>
        <taxon>Brevibacteriaceae</taxon>
        <taxon>Brevibacterium</taxon>
    </lineage>
</organism>
<sequence>MLVTACPGQGAQKAGFLTSWLELPGFSTTLGTLADASGIDLRTHGTESDDATITDTAIAQPLLVAAAIASFTEIFGDDLQTDIVAGHSVGEIGAAAIAGILSPAQAMTLVQARGAAMADAAGAAASGMAAVVGGDPDGVLTAITDAGLEPANVNGGGQTVAAGASERIEEFAANPPDRARVIPLKVAGAFHTSFMSPASDAVAATAKTLSPQDPSVTILTNSDGTAVPSGADYLDLLVSQVTNPVRWDRCQETLLASGVTGILELVPGGTLTGLAKRAMKGVEVFPVKSADDIEAAREFVRAHAGA</sequence>
<evidence type="ECO:0000313" key="7">
    <source>
        <dbReference type="Proteomes" id="UP000234462"/>
    </source>
</evidence>
<dbReference type="InterPro" id="IPR001227">
    <property type="entry name" value="Ac_transferase_dom_sf"/>
</dbReference>
<dbReference type="OrthoDB" id="3248271at2"/>
<evidence type="ECO:0000259" key="5">
    <source>
        <dbReference type="SMART" id="SM00827"/>
    </source>
</evidence>
<dbReference type="EMBL" id="FXZM01000021">
    <property type="protein sequence ID" value="SMY13215.1"/>
    <property type="molecule type" value="Genomic_DNA"/>
</dbReference>
<evidence type="ECO:0000313" key="6">
    <source>
        <dbReference type="EMBL" id="SMY13215.1"/>
    </source>
</evidence>
<keyword evidence="2 6" id="KW-0808">Transferase</keyword>
<dbReference type="SUPFAM" id="SSF52151">
    <property type="entry name" value="FabD/lysophospholipase-like"/>
    <property type="match status" value="1"/>
</dbReference>
<reference evidence="7" key="1">
    <citation type="submission" date="2017-03" db="EMBL/GenBank/DDBJ databases">
        <authorList>
            <person name="Monnet C."/>
        </authorList>
    </citation>
    <scope>NUCLEOTIDE SEQUENCE [LARGE SCALE GENOMIC DNA]</scope>
    <source>
        <strain evidence="7">SJ5-8</strain>
    </source>
</reference>
<dbReference type="AlphaFoldDB" id="A0A2H1L8U9"/>